<dbReference type="Proteomes" id="UP000549394">
    <property type="component" value="Unassembled WGS sequence"/>
</dbReference>
<dbReference type="AlphaFoldDB" id="A0A7I8VD98"/>
<proteinExistence type="predicted"/>
<organism evidence="1 2">
    <name type="scientific">Dimorphilus gyrociliatus</name>
    <dbReference type="NCBI Taxonomy" id="2664684"/>
    <lineage>
        <taxon>Eukaryota</taxon>
        <taxon>Metazoa</taxon>
        <taxon>Spiralia</taxon>
        <taxon>Lophotrochozoa</taxon>
        <taxon>Annelida</taxon>
        <taxon>Polychaeta</taxon>
        <taxon>Polychaeta incertae sedis</taxon>
        <taxon>Dinophilidae</taxon>
        <taxon>Dimorphilus</taxon>
    </lineage>
</organism>
<dbReference type="EMBL" id="CAJFCJ010000004">
    <property type="protein sequence ID" value="CAD5113683.1"/>
    <property type="molecule type" value="Genomic_DNA"/>
</dbReference>
<comment type="caution">
    <text evidence="1">The sequence shown here is derived from an EMBL/GenBank/DDBJ whole genome shotgun (WGS) entry which is preliminary data.</text>
</comment>
<sequence>MKKLSYKKFAANKSLQVCHDNILVLDQFVTLKKKIRAAHALLAAVEHSSDAIEILDPMTSTVQYVNPTHDRNFGDMKPQLPRDAKTFIQRAGGEGSWQGESSFQIKGKNLRYQCYVQTAGGGQHLVTLRRPIFDQYPSPIASNMADLRRRDSLTTRIHTQSVMHDAPILKVSYLTFLVLPPFFISLK</sequence>
<keyword evidence="2" id="KW-1185">Reference proteome</keyword>
<protein>
    <submittedName>
        <fullName evidence="1">DgyrCDS2844</fullName>
    </submittedName>
</protein>
<reference evidence="1 2" key="1">
    <citation type="submission" date="2020-08" db="EMBL/GenBank/DDBJ databases">
        <authorList>
            <person name="Hejnol A."/>
        </authorList>
    </citation>
    <scope>NUCLEOTIDE SEQUENCE [LARGE SCALE GENOMIC DNA]</scope>
</reference>
<evidence type="ECO:0000313" key="1">
    <source>
        <dbReference type="EMBL" id="CAD5113683.1"/>
    </source>
</evidence>
<evidence type="ECO:0000313" key="2">
    <source>
        <dbReference type="Proteomes" id="UP000549394"/>
    </source>
</evidence>
<name>A0A7I8VD98_9ANNE</name>
<accession>A0A7I8VD98</accession>
<gene>
    <name evidence="1" type="ORF">DGYR_LOCUS2635</name>
</gene>